<feature type="transmembrane region" description="Helical" evidence="1">
    <location>
        <begin position="122"/>
        <end position="144"/>
    </location>
</feature>
<evidence type="ECO:0000256" key="1">
    <source>
        <dbReference type="SAM" id="Phobius"/>
    </source>
</evidence>
<evidence type="ECO:0000313" key="2">
    <source>
        <dbReference type="EMBL" id="EFP09123.1"/>
    </source>
</evidence>
<dbReference type="InParanoid" id="E3LS02"/>
<dbReference type="Proteomes" id="UP000008281">
    <property type="component" value="Unassembled WGS sequence"/>
</dbReference>
<keyword evidence="3" id="KW-1185">Reference proteome</keyword>
<name>E3LS02_CAERE</name>
<dbReference type="OrthoDB" id="5774296at2759"/>
<proteinExistence type="predicted"/>
<dbReference type="AlphaFoldDB" id="E3LS02"/>
<dbReference type="KEGG" id="crq:GCK72_009581"/>
<dbReference type="CTD" id="9825535"/>
<keyword evidence="1" id="KW-0812">Transmembrane</keyword>
<dbReference type="GeneID" id="9825535"/>
<dbReference type="FunCoup" id="E3LS02">
    <property type="interactions" value="1080"/>
</dbReference>
<dbReference type="RefSeq" id="XP_003112869.2">
    <property type="nucleotide sequence ID" value="XM_003112821.2"/>
</dbReference>
<dbReference type="eggNOG" id="ENOG502TGKK">
    <property type="taxonomic scope" value="Eukaryota"/>
</dbReference>
<gene>
    <name evidence="2" type="ORF">CRE_25515</name>
</gene>
<sequence>MNAFFPSSFSLSIYSFFSSLQINNCYSPTLSISKMCTIAYEQMDPKVESISIFRRIRKVDYRVWFFMLIVGSIAFDVTKLEYLVQYGFKINTIHIPLYLIFNAFLLYAAIWNNLVAMSVVKVYSTILLMFSTIIATLGPVWMIFEFKNGAPEDIRLVMEHGDTHQMEFIQRLGYCILFELTLIFDAGFYALQMFLARKVIQSIKSEKNEVPVEMKSINIV</sequence>
<reference evidence="2" key="1">
    <citation type="submission" date="2007-07" db="EMBL/GenBank/DDBJ databases">
        <title>PCAP assembly of the Caenorhabditis remanei genome.</title>
        <authorList>
            <consortium name="The Caenorhabditis remanei Sequencing Consortium"/>
            <person name="Wilson R.K."/>
        </authorList>
    </citation>
    <scope>NUCLEOTIDE SEQUENCE [LARGE SCALE GENOMIC DNA]</scope>
    <source>
        <strain evidence="2">PB4641</strain>
    </source>
</reference>
<dbReference type="HOGENOM" id="CLU_1462576_0_0_1"/>
<feature type="transmembrane region" description="Helical" evidence="1">
    <location>
        <begin position="59"/>
        <end position="75"/>
    </location>
</feature>
<feature type="transmembrane region" description="Helical" evidence="1">
    <location>
        <begin position="168"/>
        <end position="191"/>
    </location>
</feature>
<organism evidence="3">
    <name type="scientific">Caenorhabditis remanei</name>
    <name type="common">Caenorhabditis vulgaris</name>
    <dbReference type="NCBI Taxonomy" id="31234"/>
    <lineage>
        <taxon>Eukaryota</taxon>
        <taxon>Metazoa</taxon>
        <taxon>Ecdysozoa</taxon>
        <taxon>Nematoda</taxon>
        <taxon>Chromadorea</taxon>
        <taxon>Rhabditida</taxon>
        <taxon>Rhabditina</taxon>
        <taxon>Rhabditomorpha</taxon>
        <taxon>Rhabditoidea</taxon>
        <taxon>Rhabditidae</taxon>
        <taxon>Peloderinae</taxon>
        <taxon>Caenorhabditis</taxon>
    </lineage>
</organism>
<protein>
    <submittedName>
        <fullName evidence="2">Uncharacterized protein</fullName>
    </submittedName>
</protein>
<evidence type="ECO:0000313" key="3">
    <source>
        <dbReference type="Proteomes" id="UP000008281"/>
    </source>
</evidence>
<keyword evidence="1" id="KW-0472">Membrane</keyword>
<feature type="transmembrane region" description="Helical" evidence="1">
    <location>
        <begin position="95"/>
        <end position="115"/>
    </location>
</feature>
<keyword evidence="1" id="KW-1133">Transmembrane helix</keyword>
<accession>E3LS02</accession>
<dbReference type="EMBL" id="DS268414">
    <property type="protein sequence ID" value="EFP09123.1"/>
    <property type="molecule type" value="Genomic_DNA"/>
</dbReference>
<dbReference type="OMA" id="YGFKINT"/>